<keyword evidence="9" id="KW-0539">Nucleus</keyword>
<dbReference type="PANTHER" id="PTHR21330:SF1">
    <property type="entry name" value="E3 SUMO-PROTEIN LIGASE NSE2"/>
    <property type="match status" value="1"/>
</dbReference>
<evidence type="ECO:0000313" key="12">
    <source>
        <dbReference type="EMBL" id="TFK40601.1"/>
    </source>
</evidence>
<dbReference type="GO" id="GO:0016925">
    <property type="term" value="P:protein sumoylation"/>
    <property type="evidence" value="ECO:0007669"/>
    <property type="project" value="UniProtKB-UniPathway"/>
</dbReference>
<gene>
    <name evidence="12" type="ORF">BDQ12DRAFT_770143</name>
</gene>
<dbReference type="UniPathway" id="UPA00886"/>
<keyword evidence="4" id="KW-0808">Transferase</keyword>
<keyword evidence="5" id="KW-0479">Metal-binding</keyword>
<dbReference type="GO" id="GO:0030915">
    <property type="term" value="C:Smc5-Smc6 complex"/>
    <property type="evidence" value="ECO:0007669"/>
    <property type="project" value="InterPro"/>
</dbReference>
<reference evidence="12 13" key="1">
    <citation type="journal article" date="2019" name="Nat. Ecol. Evol.">
        <title>Megaphylogeny resolves global patterns of mushroom evolution.</title>
        <authorList>
            <person name="Varga T."/>
            <person name="Krizsan K."/>
            <person name="Foldi C."/>
            <person name="Dima B."/>
            <person name="Sanchez-Garcia M."/>
            <person name="Sanchez-Ramirez S."/>
            <person name="Szollosi G.J."/>
            <person name="Szarkandi J.G."/>
            <person name="Papp V."/>
            <person name="Albert L."/>
            <person name="Andreopoulos W."/>
            <person name="Angelini C."/>
            <person name="Antonin V."/>
            <person name="Barry K.W."/>
            <person name="Bougher N.L."/>
            <person name="Buchanan P."/>
            <person name="Buyck B."/>
            <person name="Bense V."/>
            <person name="Catcheside P."/>
            <person name="Chovatia M."/>
            <person name="Cooper J."/>
            <person name="Damon W."/>
            <person name="Desjardin D."/>
            <person name="Finy P."/>
            <person name="Geml J."/>
            <person name="Haridas S."/>
            <person name="Hughes K."/>
            <person name="Justo A."/>
            <person name="Karasinski D."/>
            <person name="Kautmanova I."/>
            <person name="Kiss B."/>
            <person name="Kocsube S."/>
            <person name="Kotiranta H."/>
            <person name="LaButti K.M."/>
            <person name="Lechner B.E."/>
            <person name="Liimatainen K."/>
            <person name="Lipzen A."/>
            <person name="Lukacs Z."/>
            <person name="Mihaltcheva S."/>
            <person name="Morgado L.N."/>
            <person name="Niskanen T."/>
            <person name="Noordeloos M.E."/>
            <person name="Ohm R.A."/>
            <person name="Ortiz-Santana B."/>
            <person name="Ovrebo C."/>
            <person name="Racz N."/>
            <person name="Riley R."/>
            <person name="Savchenko A."/>
            <person name="Shiryaev A."/>
            <person name="Soop K."/>
            <person name="Spirin V."/>
            <person name="Szebenyi C."/>
            <person name="Tomsovsky M."/>
            <person name="Tulloss R.E."/>
            <person name="Uehling J."/>
            <person name="Grigoriev I.V."/>
            <person name="Vagvolgyi C."/>
            <person name="Papp T."/>
            <person name="Martin F.M."/>
            <person name="Miettinen O."/>
            <person name="Hibbett D.S."/>
            <person name="Nagy L.G."/>
        </authorList>
    </citation>
    <scope>NUCLEOTIDE SEQUENCE [LARGE SCALE GENOMIC DNA]</scope>
    <source>
        <strain evidence="12 13">CBS 166.37</strain>
    </source>
</reference>
<keyword evidence="8" id="KW-0862">Zinc</keyword>
<feature type="domain" description="SP-RING-type" evidence="11">
    <location>
        <begin position="249"/>
        <end position="306"/>
    </location>
</feature>
<keyword evidence="6" id="KW-0863">Zinc-finger</keyword>
<evidence type="ECO:0000313" key="13">
    <source>
        <dbReference type="Proteomes" id="UP000308652"/>
    </source>
</evidence>
<dbReference type="InterPro" id="IPR004181">
    <property type="entry name" value="Znf_MIZ"/>
</dbReference>
<dbReference type="Proteomes" id="UP000308652">
    <property type="component" value="Unassembled WGS sequence"/>
</dbReference>
<dbReference type="InterPro" id="IPR013083">
    <property type="entry name" value="Znf_RING/FYVE/PHD"/>
</dbReference>
<feature type="compositionally biased region" description="Acidic residues" evidence="10">
    <location>
        <begin position="72"/>
        <end position="90"/>
    </location>
</feature>
<protein>
    <recommendedName>
        <fullName evidence="11">SP-RING-type domain-containing protein</fullName>
    </recommendedName>
</protein>
<dbReference type="STRING" id="68775.A0A5C3MHH2"/>
<sequence length="345" mass="38610">MPVASSSRRKANTRRMNSSDIEEDTFTQPQADDDVESDHDRPRQSKRPKKEVKNETKAARKQRAVPTKADANDEEEDSNEDERIDVDDFPDQPLRKDQMTMLNNIAKDWLKMEQTIGQHWGALRDVGSAIAETADGDEENDNLDELEQVARDIIDIGAEMKSHARVLEGLQQKILQGDEVTKAGDVYISGVKESKKEYAKKTTRQKYAKDENYKDFKSAIYEVQHPATAMPPITDFIPKEDGDDSDDDDDLEVGGVTQNYNCPITLTLLVNPLTSSICGHSFSGDAIKHSFPRPGMAIKCPASGCNKSFKLSDCKPDANLEKKVKAFKRRADRAAEDSDAEEVIE</sequence>
<dbReference type="PANTHER" id="PTHR21330">
    <property type="entry name" value="E3 SUMO-PROTEIN LIGASE NSE2"/>
    <property type="match status" value="1"/>
</dbReference>
<dbReference type="GO" id="GO:0061665">
    <property type="term" value="F:SUMO ligase activity"/>
    <property type="evidence" value="ECO:0007669"/>
    <property type="project" value="TreeGrafter"/>
</dbReference>
<evidence type="ECO:0000256" key="1">
    <source>
        <dbReference type="ARBA" id="ARBA00004123"/>
    </source>
</evidence>
<dbReference type="GO" id="GO:0005634">
    <property type="term" value="C:nucleus"/>
    <property type="evidence" value="ECO:0007669"/>
    <property type="project" value="UniProtKB-SubCell"/>
</dbReference>
<feature type="region of interest" description="Disordered" evidence="10">
    <location>
        <begin position="1"/>
        <end position="95"/>
    </location>
</feature>
<evidence type="ECO:0000256" key="4">
    <source>
        <dbReference type="ARBA" id="ARBA00022679"/>
    </source>
</evidence>
<evidence type="ECO:0000259" key="11">
    <source>
        <dbReference type="Pfam" id="PF11789"/>
    </source>
</evidence>
<evidence type="ECO:0000256" key="10">
    <source>
        <dbReference type="SAM" id="MobiDB-lite"/>
    </source>
</evidence>
<comment type="pathway">
    <text evidence="2">Protein modification; protein sumoylation.</text>
</comment>
<dbReference type="GO" id="GO:0008270">
    <property type="term" value="F:zinc ion binding"/>
    <property type="evidence" value="ECO:0007669"/>
    <property type="project" value="UniProtKB-KW"/>
</dbReference>
<dbReference type="Gene3D" id="3.30.40.10">
    <property type="entry name" value="Zinc/RING finger domain, C3HC4 (zinc finger)"/>
    <property type="match status" value="1"/>
</dbReference>
<keyword evidence="13" id="KW-1185">Reference proteome</keyword>
<dbReference type="InterPro" id="IPR026846">
    <property type="entry name" value="Nse2(Mms21)"/>
</dbReference>
<proteinExistence type="inferred from homology"/>
<dbReference type="AlphaFoldDB" id="A0A5C3MHH2"/>
<comment type="subcellular location">
    <subcellularLocation>
        <location evidence="1">Nucleus</location>
    </subcellularLocation>
</comment>
<evidence type="ECO:0000256" key="5">
    <source>
        <dbReference type="ARBA" id="ARBA00022723"/>
    </source>
</evidence>
<organism evidence="12 13">
    <name type="scientific">Crucibulum laeve</name>
    <dbReference type="NCBI Taxonomy" id="68775"/>
    <lineage>
        <taxon>Eukaryota</taxon>
        <taxon>Fungi</taxon>
        <taxon>Dikarya</taxon>
        <taxon>Basidiomycota</taxon>
        <taxon>Agaricomycotina</taxon>
        <taxon>Agaricomycetes</taxon>
        <taxon>Agaricomycetidae</taxon>
        <taxon>Agaricales</taxon>
        <taxon>Agaricineae</taxon>
        <taxon>Nidulariaceae</taxon>
        <taxon>Crucibulum</taxon>
    </lineage>
</organism>
<accession>A0A5C3MHH2</accession>
<comment type="similarity">
    <text evidence="3">Belongs to the NSE2 family.</text>
</comment>
<keyword evidence="7" id="KW-0833">Ubl conjugation pathway</keyword>
<evidence type="ECO:0000256" key="7">
    <source>
        <dbReference type="ARBA" id="ARBA00022786"/>
    </source>
</evidence>
<evidence type="ECO:0000256" key="3">
    <source>
        <dbReference type="ARBA" id="ARBA00008212"/>
    </source>
</evidence>
<feature type="compositionally biased region" description="Acidic residues" evidence="10">
    <location>
        <begin position="20"/>
        <end position="37"/>
    </location>
</feature>
<dbReference type="OrthoDB" id="26899at2759"/>
<dbReference type="SUPFAM" id="SSF57850">
    <property type="entry name" value="RING/U-box"/>
    <property type="match status" value="1"/>
</dbReference>
<evidence type="ECO:0000256" key="8">
    <source>
        <dbReference type="ARBA" id="ARBA00022833"/>
    </source>
</evidence>
<dbReference type="CDD" id="cd16651">
    <property type="entry name" value="SPL-RING_NSE2"/>
    <property type="match status" value="1"/>
</dbReference>
<dbReference type="GO" id="GO:0000724">
    <property type="term" value="P:double-strand break repair via homologous recombination"/>
    <property type="evidence" value="ECO:0007669"/>
    <property type="project" value="InterPro"/>
</dbReference>
<name>A0A5C3MHH2_9AGAR</name>
<dbReference type="EMBL" id="ML213596">
    <property type="protein sequence ID" value="TFK40601.1"/>
    <property type="molecule type" value="Genomic_DNA"/>
</dbReference>
<evidence type="ECO:0000256" key="9">
    <source>
        <dbReference type="ARBA" id="ARBA00023242"/>
    </source>
</evidence>
<evidence type="ECO:0000256" key="6">
    <source>
        <dbReference type="ARBA" id="ARBA00022771"/>
    </source>
</evidence>
<dbReference type="Pfam" id="PF11789">
    <property type="entry name" value="zf-Nse"/>
    <property type="match status" value="1"/>
</dbReference>
<evidence type="ECO:0000256" key="2">
    <source>
        <dbReference type="ARBA" id="ARBA00004718"/>
    </source>
</evidence>